<comment type="caution">
    <text evidence="1">The sequence shown here is derived from an EMBL/GenBank/DDBJ whole genome shotgun (WGS) entry which is preliminary data.</text>
</comment>
<reference evidence="1" key="1">
    <citation type="submission" date="2024-09" db="EMBL/GenBank/DDBJ databases">
        <title>Black Yeasts Isolated from many extreme environments.</title>
        <authorList>
            <person name="Coleine C."/>
            <person name="Stajich J.E."/>
            <person name="Selbmann L."/>
        </authorList>
    </citation>
    <scope>NUCLEOTIDE SEQUENCE</scope>
    <source>
        <strain evidence="1">CCFEE 5737</strain>
    </source>
</reference>
<name>A0ACC3DXF4_9PEZI</name>
<dbReference type="EMBL" id="JAWDJW010000171">
    <property type="protein sequence ID" value="KAK3081408.1"/>
    <property type="molecule type" value="Genomic_DNA"/>
</dbReference>
<dbReference type="Proteomes" id="UP001186974">
    <property type="component" value="Unassembled WGS sequence"/>
</dbReference>
<evidence type="ECO:0000313" key="2">
    <source>
        <dbReference type="Proteomes" id="UP001186974"/>
    </source>
</evidence>
<evidence type="ECO:0000313" key="1">
    <source>
        <dbReference type="EMBL" id="KAK3081408.1"/>
    </source>
</evidence>
<accession>A0ACC3DXF4</accession>
<keyword evidence="2" id="KW-1185">Reference proteome</keyword>
<gene>
    <name evidence="1" type="ORF">LTS18_006942</name>
</gene>
<organism evidence="1 2">
    <name type="scientific">Coniosporium uncinatum</name>
    <dbReference type="NCBI Taxonomy" id="93489"/>
    <lineage>
        <taxon>Eukaryota</taxon>
        <taxon>Fungi</taxon>
        <taxon>Dikarya</taxon>
        <taxon>Ascomycota</taxon>
        <taxon>Pezizomycotina</taxon>
        <taxon>Dothideomycetes</taxon>
        <taxon>Dothideomycetes incertae sedis</taxon>
        <taxon>Coniosporium</taxon>
    </lineage>
</organism>
<protein>
    <submittedName>
        <fullName evidence="1">Uncharacterized protein</fullName>
    </submittedName>
</protein>
<sequence length="264" mass="29519">MASSRGVRRYEIPKLALGSLRFPSVPVSTVREASAVSEFQTAEQAPPPLPPRLQDDTLSPSYIYTLNCRAEVVGLPSSANDCDILEVAAVIMASRDLRLSNATVQMLQRREKARELARTNPSASAARAELERSEDVEDPADERTRVLRHCDRYKVNGAEVEIKMRLEPGEDALVQILAVDCTMPELEDWRFEFGKSYHEQEEEPRSPGFGRPDDDADSSDNLAPMLSYERYPFADFSRFCHALGKKLSSPEFSQSCSENDEIAS</sequence>
<proteinExistence type="predicted"/>